<dbReference type="EMBL" id="CM034397">
    <property type="protein sequence ID" value="KAJ0177839.1"/>
    <property type="molecule type" value="Genomic_DNA"/>
</dbReference>
<gene>
    <name evidence="1" type="ORF">K1T71_006712</name>
</gene>
<protein>
    <submittedName>
        <fullName evidence="1">Uncharacterized protein</fullName>
    </submittedName>
</protein>
<name>A0ACC1D1J6_9NEOP</name>
<accession>A0ACC1D1J6</accession>
<proteinExistence type="predicted"/>
<dbReference type="Proteomes" id="UP000824533">
    <property type="component" value="Linkage Group LG11"/>
</dbReference>
<sequence length="133" mass="14852">MPPKRREPKNNDNESLSTPSGSIHEPEVTMMTQNITMSCDMLQTLVANIITQNQSENNRILLEQLLQTATPRTPTVQSSNFAQCTARFHGTSGNMDELEAFIETIEIYKECTNISDDHALRGLPMLLVDDATV</sequence>
<organism evidence="1 2">
    <name type="scientific">Dendrolimus kikuchii</name>
    <dbReference type="NCBI Taxonomy" id="765133"/>
    <lineage>
        <taxon>Eukaryota</taxon>
        <taxon>Metazoa</taxon>
        <taxon>Ecdysozoa</taxon>
        <taxon>Arthropoda</taxon>
        <taxon>Hexapoda</taxon>
        <taxon>Insecta</taxon>
        <taxon>Pterygota</taxon>
        <taxon>Neoptera</taxon>
        <taxon>Endopterygota</taxon>
        <taxon>Lepidoptera</taxon>
        <taxon>Glossata</taxon>
        <taxon>Ditrysia</taxon>
        <taxon>Bombycoidea</taxon>
        <taxon>Lasiocampidae</taxon>
        <taxon>Dendrolimus</taxon>
    </lineage>
</organism>
<evidence type="ECO:0000313" key="2">
    <source>
        <dbReference type="Proteomes" id="UP000824533"/>
    </source>
</evidence>
<keyword evidence="2" id="KW-1185">Reference proteome</keyword>
<reference evidence="1 2" key="1">
    <citation type="journal article" date="2021" name="Front. Genet.">
        <title>Chromosome-Level Genome Assembly Reveals Significant Gene Expansion in the Toll and IMD Signaling Pathways of Dendrolimus kikuchii.</title>
        <authorList>
            <person name="Zhou J."/>
            <person name="Wu P."/>
            <person name="Xiong Z."/>
            <person name="Liu N."/>
            <person name="Zhao N."/>
            <person name="Ji M."/>
            <person name="Qiu Y."/>
            <person name="Yang B."/>
        </authorList>
    </citation>
    <scope>NUCLEOTIDE SEQUENCE [LARGE SCALE GENOMIC DNA]</scope>
    <source>
        <strain evidence="1">Ann1</strain>
    </source>
</reference>
<evidence type="ECO:0000313" key="1">
    <source>
        <dbReference type="EMBL" id="KAJ0177839.1"/>
    </source>
</evidence>
<comment type="caution">
    <text evidence="1">The sequence shown here is derived from an EMBL/GenBank/DDBJ whole genome shotgun (WGS) entry which is preliminary data.</text>
</comment>